<dbReference type="OrthoDB" id="6115526at2"/>
<dbReference type="UniPathway" id="UPA00917"/>
<evidence type="ECO:0000256" key="2">
    <source>
        <dbReference type="ARBA" id="ARBA00019066"/>
    </source>
</evidence>
<keyword evidence="3" id="KW-0583">PHB biosynthesis</keyword>
<dbReference type="EMBL" id="QGTJ01000019">
    <property type="protein sequence ID" value="PWV58337.1"/>
    <property type="molecule type" value="Genomic_DNA"/>
</dbReference>
<dbReference type="AlphaFoldDB" id="A0A317MRG3"/>
<dbReference type="RefSeq" id="WP_110020628.1">
    <property type="nucleotide sequence ID" value="NZ_QGTJ01000019.1"/>
</dbReference>
<evidence type="ECO:0000313" key="5">
    <source>
        <dbReference type="EMBL" id="PWV58337.1"/>
    </source>
</evidence>
<dbReference type="InterPro" id="IPR010123">
    <property type="entry name" value="PHA_synth_III_E"/>
</dbReference>
<comment type="pathway">
    <text evidence="1">Biopolymer metabolism; poly-(R)-3-hydroxybutanoate biosynthesis.</text>
</comment>
<feature type="coiled-coil region" evidence="4">
    <location>
        <begin position="285"/>
        <end position="322"/>
    </location>
</feature>
<sequence length="325" mass="37257">MTDACRGSANTLADRLAELRRLWQNWFDGSCTSQPPSFVETLRDWYLARDPASGPEPDALRYLIAQGEGFLSLAEALLQHLLCRNAPTTSEEELWGCLYSNFPNPFSVAGTNGSRIRDMDWPALLARLPPGFAAFIPWLTGHDWMHDNPLVNELRKGLKLPGLGATDHEKRLWRELSIAWAEYLAAEQAFRELLNTGSERAFQALRERIEKLYKSEGQTGHLSLRTFYDLWIETSETAHEDMIRSDTYADVQARLVNAMLRCRSLLQQITEDFAGMFDLPVRSEIKTLEYRLHAERRKLRALEREQDDLRSAIAEFRDALRKQAG</sequence>
<dbReference type="Proteomes" id="UP000246569">
    <property type="component" value="Unassembled WGS sequence"/>
</dbReference>
<keyword evidence="4" id="KW-0175">Coiled coil</keyword>
<evidence type="ECO:0000256" key="3">
    <source>
        <dbReference type="ARBA" id="ARBA00022752"/>
    </source>
</evidence>
<evidence type="ECO:0000313" key="6">
    <source>
        <dbReference type="Proteomes" id="UP000246569"/>
    </source>
</evidence>
<dbReference type="Pfam" id="PF09712">
    <property type="entry name" value="PHA_synth_III_E"/>
    <property type="match status" value="1"/>
</dbReference>
<evidence type="ECO:0000256" key="4">
    <source>
        <dbReference type="SAM" id="Coils"/>
    </source>
</evidence>
<comment type="caution">
    <text evidence="5">The sequence shown here is derived from an EMBL/GenBank/DDBJ whole genome shotgun (WGS) entry which is preliminary data.</text>
</comment>
<evidence type="ECO:0000256" key="1">
    <source>
        <dbReference type="ARBA" id="ARBA00004683"/>
    </source>
</evidence>
<organism evidence="5 6">
    <name type="scientific">Plasticicumulans acidivorans</name>
    <dbReference type="NCBI Taxonomy" id="886464"/>
    <lineage>
        <taxon>Bacteria</taxon>
        <taxon>Pseudomonadati</taxon>
        <taxon>Pseudomonadota</taxon>
        <taxon>Gammaproteobacteria</taxon>
        <taxon>Candidatus Competibacteraceae</taxon>
        <taxon>Plasticicumulans</taxon>
    </lineage>
</organism>
<accession>A0A317MRG3</accession>
<protein>
    <recommendedName>
        <fullName evidence="2">Poly(3-hydroxyalkanoate) polymerase subunit PhaE</fullName>
    </recommendedName>
</protein>
<proteinExistence type="predicted"/>
<name>A0A317MRG3_9GAMM</name>
<gene>
    <name evidence="5" type="ORF">C7443_1194</name>
</gene>
<keyword evidence="6" id="KW-1185">Reference proteome</keyword>
<reference evidence="5 6" key="1">
    <citation type="submission" date="2018-05" db="EMBL/GenBank/DDBJ databases">
        <title>Genomic Encyclopedia of Type Strains, Phase IV (KMG-IV): sequencing the most valuable type-strain genomes for metagenomic binning, comparative biology and taxonomic classification.</title>
        <authorList>
            <person name="Goeker M."/>
        </authorList>
    </citation>
    <scope>NUCLEOTIDE SEQUENCE [LARGE SCALE GENOMIC DNA]</scope>
    <source>
        <strain evidence="5 6">DSM 23606</strain>
    </source>
</reference>
<dbReference type="GO" id="GO:0042619">
    <property type="term" value="P:poly-hydroxybutyrate biosynthetic process"/>
    <property type="evidence" value="ECO:0007669"/>
    <property type="project" value="UniProtKB-KW"/>
</dbReference>